<protein>
    <recommendedName>
        <fullName evidence="4">Dolichyl-phosphate-mannose--protein mannosyltransferase</fullName>
    </recommendedName>
</protein>
<dbReference type="EMBL" id="RQGG01000023">
    <property type="protein sequence ID" value="TGL53609.1"/>
    <property type="molecule type" value="Genomic_DNA"/>
</dbReference>
<name>A0A4R9JQ03_9LEPT</name>
<keyword evidence="1" id="KW-0812">Transmembrane</keyword>
<dbReference type="Proteomes" id="UP000297609">
    <property type="component" value="Unassembled WGS sequence"/>
</dbReference>
<evidence type="ECO:0000256" key="1">
    <source>
        <dbReference type="SAM" id="Phobius"/>
    </source>
</evidence>
<accession>A0A4R9JQ03</accession>
<feature type="transmembrane region" description="Helical" evidence="1">
    <location>
        <begin position="88"/>
        <end position="109"/>
    </location>
</feature>
<keyword evidence="1" id="KW-0472">Membrane</keyword>
<sequence length="111" mass="13311">MKVVTIPNVFFKQYFKTIFLLGFCFRILCFFLPPFWEDDWARYLWEGNLIRNGISPYEVAPHHFFNQTFDDVTTEILSQINHPEWTTIYSPFVLLYFALFSYGFSTILLKS</sequence>
<comment type="caution">
    <text evidence="2">The sequence shown here is derived from an EMBL/GenBank/DDBJ whole genome shotgun (WGS) entry which is preliminary data.</text>
</comment>
<feature type="transmembrane region" description="Helical" evidence="1">
    <location>
        <begin position="18"/>
        <end position="36"/>
    </location>
</feature>
<evidence type="ECO:0008006" key="4">
    <source>
        <dbReference type="Google" id="ProtNLM"/>
    </source>
</evidence>
<keyword evidence="3" id="KW-1185">Reference proteome</keyword>
<keyword evidence="1" id="KW-1133">Transmembrane helix</keyword>
<feature type="non-terminal residue" evidence="2">
    <location>
        <position position="111"/>
    </location>
</feature>
<proteinExistence type="predicted"/>
<reference evidence="2" key="1">
    <citation type="journal article" date="2019" name="PLoS Negl. Trop. Dis.">
        <title>Revisiting the worldwide diversity of Leptospira species in the environment.</title>
        <authorList>
            <person name="Vincent A.T."/>
            <person name="Schiettekatte O."/>
            <person name="Bourhy P."/>
            <person name="Veyrier F.J."/>
            <person name="Picardeau M."/>
        </authorList>
    </citation>
    <scope>NUCLEOTIDE SEQUENCE [LARGE SCALE GENOMIC DNA]</scope>
    <source>
        <strain evidence="2">201702454</strain>
    </source>
</reference>
<evidence type="ECO:0000313" key="2">
    <source>
        <dbReference type="EMBL" id="TGL53609.1"/>
    </source>
</evidence>
<organism evidence="2 3">
    <name type="scientific">Leptospira kemamanensis</name>
    <dbReference type="NCBI Taxonomy" id="2484942"/>
    <lineage>
        <taxon>Bacteria</taxon>
        <taxon>Pseudomonadati</taxon>
        <taxon>Spirochaetota</taxon>
        <taxon>Spirochaetia</taxon>
        <taxon>Leptospirales</taxon>
        <taxon>Leptospiraceae</taxon>
        <taxon>Leptospira</taxon>
    </lineage>
</organism>
<gene>
    <name evidence="2" type="ORF">EHQ59_08285</name>
</gene>
<evidence type="ECO:0000313" key="3">
    <source>
        <dbReference type="Proteomes" id="UP000297609"/>
    </source>
</evidence>
<dbReference type="AlphaFoldDB" id="A0A4R9JQ03"/>